<accession>R4T8G0</accession>
<proteinExistence type="predicted"/>
<dbReference type="Pfam" id="PF19809">
    <property type="entry name" value="DUF6292"/>
    <property type="match status" value="1"/>
</dbReference>
<protein>
    <recommendedName>
        <fullName evidence="1">DUF6292 domain-containing protein</fullName>
    </recommendedName>
</protein>
<gene>
    <name evidence="2" type="ORF">AORI_4643</name>
</gene>
<keyword evidence="3" id="KW-1185">Reference proteome</keyword>
<dbReference type="InterPro" id="IPR046259">
    <property type="entry name" value="DUF6292"/>
</dbReference>
<sequence length="168" mass="18301">MVGDAQTRRRVVSLLTGIELDHDLRCGLAGYLGAVSAVMGVGQESCSMDLDHPASAYIALDQRLPRRPERDTALLWDERHGWAFAMETHSGEDLLVLAYLGGELVPSPDTVGRFVTAIQSAGGASTTPAPPEPRADRDHVKARLLRYRRDIWAATAPRSHCVISPGCW</sequence>
<dbReference type="EMBL" id="CP003410">
    <property type="protein sequence ID" value="AGM07227.1"/>
    <property type="molecule type" value="Genomic_DNA"/>
</dbReference>
<dbReference type="AlphaFoldDB" id="R4T8G0"/>
<evidence type="ECO:0000259" key="1">
    <source>
        <dbReference type="Pfam" id="PF19809"/>
    </source>
</evidence>
<dbReference type="HOGENOM" id="CLU_119545_0_0_11"/>
<evidence type="ECO:0000313" key="2">
    <source>
        <dbReference type="EMBL" id="AGM07227.1"/>
    </source>
</evidence>
<reference evidence="2 3" key="1">
    <citation type="journal article" date="2013" name="BMC Genomics">
        <title>ContigScape: a Cytoscape plugin facilitating microbial genome gap closing.</title>
        <authorList>
            <person name="Tang B."/>
            <person name="Wang Q."/>
            <person name="Yang M."/>
            <person name="Xie F."/>
            <person name="Zhu Y."/>
            <person name="Zhuo Y."/>
            <person name="Wang S."/>
            <person name="Gao H."/>
            <person name="Ding X."/>
            <person name="Zhang L."/>
            <person name="Zhao G."/>
            <person name="Zheng H."/>
        </authorList>
    </citation>
    <scope>NUCLEOTIDE SEQUENCE [LARGE SCALE GENOMIC DNA]</scope>
    <source>
        <strain evidence="2 3">HCCB10007</strain>
    </source>
</reference>
<dbReference type="Proteomes" id="UP000013968">
    <property type="component" value="Chromosome"/>
</dbReference>
<dbReference type="KEGG" id="aoi:AORI_4643"/>
<evidence type="ECO:0000313" key="3">
    <source>
        <dbReference type="Proteomes" id="UP000013968"/>
    </source>
</evidence>
<feature type="domain" description="DUF6292" evidence="1">
    <location>
        <begin position="31"/>
        <end position="116"/>
    </location>
</feature>
<organism evidence="2 3">
    <name type="scientific">Amycolatopsis keratiniphila</name>
    <dbReference type="NCBI Taxonomy" id="129921"/>
    <lineage>
        <taxon>Bacteria</taxon>
        <taxon>Bacillati</taxon>
        <taxon>Actinomycetota</taxon>
        <taxon>Actinomycetes</taxon>
        <taxon>Pseudonocardiales</taxon>
        <taxon>Pseudonocardiaceae</taxon>
        <taxon>Amycolatopsis</taxon>
        <taxon>Amycolatopsis japonica group</taxon>
    </lineage>
</organism>
<name>R4T8G0_9PSEU</name>
<dbReference type="PATRIC" id="fig|1156913.3.peg.4717"/>